<feature type="domain" description="Glycosyltransferase 2-like" evidence="1">
    <location>
        <begin position="427"/>
        <end position="548"/>
    </location>
</feature>
<dbReference type="SUPFAM" id="SSF53448">
    <property type="entry name" value="Nucleotide-diphospho-sugar transferases"/>
    <property type="match status" value="1"/>
</dbReference>
<dbReference type="Gene3D" id="3.90.550.10">
    <property type="entry name" value="Spore Coat Polysaccharide Biosynthesis Protein SpsA, Chain A"/>
    <property type="match status" value="1"/>
</dbReference>
<protein>
    <submittedName>
        <fullName evidence="2">Glycosyltransferase</fullName>
    </submittedName>
</protein>
<gene>
    <name evidence="2" type="ORF">G3N56_17340</name>
</gene>
<dbReference type="Pfam" id="PF00535">
    <property type="entry name" value="Glycos_transf_2"/>
    <property type="match status" value="1"/>
</dbReference>
<reference evidence="2 3" key="1">
    <citation type="submission" date="2020-02" db="EMBL/GenBank/DDBJ databases">
        <title>Comparative genomics of sulfur disproportionating microorganisms.</title>
        <authorList>
            <person name="Ward L.M."/>
            <person name="Bertran E."/>
            <person name="Johnston D.T."/>
        </authorList>
    </citation>
    <scope>NUCLEOTIDE SEQUENCE [LARGE SCALE GENOMIC DNA]</scope>
    <source>
        <strain evidence="2 3">DSM 3696</strain>
    </source>
</reference>
<dbReference type="CDD" id="cd04186">
    <property type="entry name" value="GT_2_like_c"/>
    <property type="match status" value="1"/>
</dbReference>
<dbReference type="InterPro" id="IPR001173">
    <property type="entry name" value="Glyco_trans_2-like"/>
</dbReference>
<dbReference type="RefSeq" id="WP_163303573.1">
    <property type="nucleotide sequence ID" value="NZ_JAAGRQ010000108.1"/>
</dbReference>
<dbReference type="AlphaFoldDB" id="A0A7K3NQU7"/>
<dbReference type="Proteomes" id="UP000469724">
    <property type="component" value="Unassembled WGS sequence"/>
</dbReference>
<dbReference type="EMBL" id="JAAGRQ010000108">
    <property type="protein sequence ID" value="NDY58501.1"/>
    <property type="molecule type" value="Genomic_DNA"/>
</dbReference>
<evidence type="ECO:0000259" key="1">
    <source>
        <dbReference type="Pfam" id="PF00535"/>
    </source>
</evidence>
<evidence type="ECO:0000313" key="2">
    <source>
        <dbReference type="EMBL" id="NDY58501.1"/>
    </source>
</evidence>
<organism evidence="2 3">
    <name type="scientific">Desulfolutivibrio sulfodismutans</name>
    <dbReference type="NCBI Taxonomy" id="63561"/>
    <lineage>
        <taxon>Bacteria</taxon>
        <taxon>Pseudomonadati</taxon>
        <taxon>Thermodesulfobacteriota</taxon>
        <taxon>Desulfovibrionia</taxon>
        <taxon>Desulfovibrionales</taxon>
        <taxon>Desulfovibrionaceae</taxon>
        <taxon>Desulfolutivibrio</taxon>
    </lineage>
</organism>
<keyword evidence="2" id="KW-0808">Transferase</keyword>
<keyword evidence="3" id="KW-1185">Reference proteome</keyword>
<sequence length="710" mass="79873">MLPRTNLSKQHPVPVTLVPLSHVAHAPGDTVWRSLGETPRLELRPPGRTLPEGWIHLQGRLLRRSGAWTAFLHAEAGKREPVRFELPVSLKGTINEVLCLPGGVTRLVLEPMQGEGEFTLGEFSFKPVGEVERVRRMYQRIVAMFYKYPRARRKRAGLHSKTAILRLQEAYRIAGRLRTLSPVIPYDRWIREFDLLTEKDREAILRDTARLRRPPRFVVHVQGGHAPAARRATLASLRRQLYPHHEIRDAAPALAGGDRRTWFVFLPPGAALAPHALYWMARTAFDDTRVRLIYTDHDILDTGGARRDPAFKPDWSPELLRSTNYIGHAAAIRGDLLAALGLDPDVFDMHGLLLRAGERIPRYAVAHVPAPLFHLPPPGDPGNPNGSSPSQVAAHLERLQVAAQVEPTARGHCRVRYHLPPKPPRVSIIIPTRDCLAVLRTCLTSLLEKTDYRRFEIRIVDNSSRDPETLDYLARINGHPQVKVLRYDLPFNYSAINNHAAAHCTGDALCLLNNDTEVIGPGWLTEMLGHLVQPGVGVVGAKLYYTDGRIQHAGDVVGPGGCANHLHACLEGDDPGYCDRAILAQELSAVTAACLLTWKDVYDRMKGLDAVNLPVAFNDVDYCLRVRKAGLRVVWTPYAELYHHESYSRGDDSASPERKAQARREVRHMRAHWKHVMRHDPFYNPNCSYSHPDFSLNIAPLVRKPWLNRP</sequence>
<accession>A0A7K3NQU7</accession>
<dbReference type="GO" id="GO:0016740">
    <property type="term" value="F:transferase activity"/>
    <property type="evidence" value="ECO:0007669"/>
    <property type="project" value="UniProtKB-KW"/>
</dbReference>
<dbReference type="InterPro" id="IPR029044">
    <property type="entry name" value="Nucleotide-diphossugar_trans"/>
</dbReference>
<name>A0A7K3NQU7_9BACT</name>
<proteinExistence type="predicted"/>
<dbReference type="PANTHER" id="PTHR43179:SF7">
    <property type="entry name" value="RHAMNOSYLTRANSFERASE WBBL"/>
    <property type="match status" value="1"/>
</dbReference>
<comment type="caution">
    <text evidence="2">The sequence shown here is derived from an EMBL/GenBank/DDBJ whole genome shotgun (WGS) entry which is preliminary data.</text>
</comment>
<dbReference type="PANTHER" id="PTHR43179">
    <property type="entry name" value="RHAMNOSYLTRANSFERASE WBBL"/>
    <property type="match status" value="1"/>
</dbReference>
<evidence type="ECO:0000313" key="3">
    <source>
        <dbReference type="Proteomes" id="UP000469724"/>
    </source>
</evidence>